<dbReference type="HOGENOM" id="CLU_659052_0_0_1"/>
<feature type="compositionally biased region" description="Basic and acidic residues" evidence="1">
    <location>
        <begin position="351"/>
        <end position="360"/>
    </location>
</feature>
<feature type="region of interest" description="Disordered" evidence="1">
    <location>
        <begin position="1"/>
        <end position="27"/>
    </location>
</feature>
<sequence>MIYQGSEASPGARTNGSPLPKRRNRRDGVGARATITHDHPYGLRGGAVPSVRRLRSEPMRKDDSFQYGSGAMSPTRLSPTAANWVPQRFPTATPTQSPAAGRANRPPLLSYAAVAKLSQYRPLLAPLPPPPCPIATQPSRGNANRRGAHVRAAGRPAAKTDNTNGAGVRGAVYKIPERRDALSLSESTDGGALLVETDTEMVCRPNADPPSVLDKGYRFNLGMKLETVLAVACPRTTPAKAYKAEQSMFAGVKVTTPNKYGCYSPVRGQAARLSLDESPFFPKSLLEYSDVVAETSAEARARDRIQGQKAQIRPCHGRNDGQSTIICVPTAYAPGVVPGLEASKTPQTASRDFRETEKKIPRSPWSLGGCRYEECEPENAYDGYSSTLHKQARIEIKYEDLDGGMRDLFDYIDSPET</sequence>
<dbReference type="Proteomes" id="UP000016923">
    <property type="component" value="Unassembled WGS sequence"/>
</dbReference>
<feature type="region of interest" description="Disordered" evidence="1">
    <location>
        <begin position="338"/>
        <end position="360"/>
    </location>
</feature>
<feature type="compositionally biased region" description="Basic and acidic residues" evidence="1">
    <location>
        <begin position="55"/>
        <end position="64"/>
    </location>
</feature>
<evidence type="ECO:0000256" key="1">
    <source>
        <dbReference type="SAM" id="MobiDB-lite"/>
    </source>
</evidence>
<evidence type="ECO:0000313" key="3">
    <source>
        <dbReference type="Proteomes" id="UP000016923"/>
    </source>
</evidence>
<dbReference type="AlphaFoldDB" id="S3C752"/>
<protein>
    <submittedName>
        <fullName evidence="2">Uncharacterized protein</fullName>
    </submittedName>
</protein>
<organism evidence="2 3">
    <name type="scientific">Ophiostoma piceae (strain UAMH 11346)</name>
    <name type="common">Sap stain fungus</name>
    <dbReference type="NCBI Taxonomy" id="1262450"/>
    <lineage>
        <taxon>Eukaryota</taxon>
        <taxon>Fungi</taxon>
        <taxon>Dikarya</taxon>
        <taxon>Ascomycota</taxon>
        <taxon>Pezizomycotina</taxon>
        <taxon>Sordariomycetes</taxon>
        <taxon>Sordariomycetidae</taxon>
        <taxon>Ophiostomatales</taxon>
        <taxon>Ophiostomataceae</taxon>
        <taxon>Ophiostoma</taxon>
    </lineage>
</organism>
<feature type="region of interest" description="Disordered" evidence="1">
    <location>
        <begin position="55"/>
        <end position="77"/>
    </location>
</feature>
<dbReference type="EMBL" id="KE148150">
    <property type="protein sequence ID" value="EPE07716.1"/>
    <property type="molecule type" value="Genomic_DNA"/>
</dbReference>
<proteinExistence type="predicted"/>
<reference evidence="2 3" key="1">
    <citation type="journal article" date="2013" name="BMC Genomics">
        <title>The genome and transcriptome of the pine saprophyte Ophiostoma piceae, and a comparison with the bark beetle-associated pine pathogen Grosmannia clavigera.</title>
        <authorList>
            <person name="Haridas S."/>
            <person name="Wang Y."/>
            <person name="Lim L."/>
            <person name="Massoumi Alamouti S."/>
            <person name="Jackman S."/>
            <person name="Docking R."/>
            <person name="Robertson G."/>
            <person name="Birol I."/>
            <person name="Bohlmann J."/>
            <person name="Breuil C."/>
        </authorList>
    </citation>
    <scope>NUCLEOTIDE SEQUENCE [LARGE SCALE GENOMIC DNA]</scope>
    <source>
        <strain evidence="2 3">UAMH 11346</strain>
    </source>
</reference>
<gene>
    <name evidence="2" type="ORF">F503_00438</name>
</gene>
<keyword evidence="3" id="KW-1185">Reference proteome</keyword>
<dbReference type="VEuPathDB" id="FungiDB:F503_00438"/>
<name>S3C752_OPHP1</name>
<accession>S3C752</accession>
<evidence type="ECO:0000313" key="2">
    <source>
        <dbReference type="EMBL" id="EPE07716.1"/>
    </source>
</evidence>